<evidence type="ECO:0000259" key="2">
    <source>
        <dbReference type="PROSITE" id="PS50181"/>
    </source>
</evidence>
<dbReference type="PANTHER" id="PTHR32141">
    <property type="match status" value="1"/>
</dbReference>
<dbReference type="SMR" id="A0A3B6KD50"/>
<dbReference type="SUPFAM" id="SSF81383">
    <property type="entry name" value="F-box domain"/>
    <property type="match status" value="1"/>
</dbReference>
<dbReference type="Gramene" id="TraesARI5A03G02632230.1">
    <property type="protein sequence ID" value="TraesARI5A03G02632230.1"/>
    <property type="gene ID" value="TraesARI5A03G02632230"/>
</dbReference>
<dbReference type="Pfam" id="PF24758">
    <property type="entry name" value="LRR_At5g56370"/>
    <property type="match status" value="1"/>
</dbReference>
<dbReference type="Gramene" id="TraesROB_scaffold_008148_01G000100.1">
    <property type="protein sequence ID" value="TraesROB_scaffold_008148_01G000100.1"/>
    <property type="gene ID" value="TraesROB_scaffold_008148_01G000100"/>
</dbReference>
<proteinExistence type="predicted"/>
<evidence type="ECO:0000313" key="3">
    <source>
        <dbReference type="EnsemblPlants" id="TraesCS5A02G065800.1"/>
    </source>
</evidence>
<dbReference type="Gene3D" id="3.80.10.10">
    <property type="entry name" value="Ribonuclease Inhibitor"/>
    <property type="match status" value="1"/>
</dbReference>
<dbReference type="PANTHER" id="PTHR32141:SF179">
    <property type="entry name" value="F-BOX DOMAIN-CONTAINING PROTEIN"/>
    <property type="match status" value="1"/>
</dbReference>
<dbReference type="Pfam" id="PF08387">
    <property type="entry name" value="FBD"/>
    <property type="match status" value="1"/>
</dbReference>
<dbReference type="KEGG" id="taes:123106620"/>
<dbReference type="PROSITE" id="PS50181">
    <property type="entry name" value="FBOX"/>
    <property type="match status" value="1"/>
</dbReference>
<feature type="domain" description="F-box" evidence="2">
    <location>
        <begin position="53"/>
        <end position="86"/>
    </location>
</feature>
<evidence type="ECO:0000313" key="4">
    <source>
        <dbReference type="Proteomes" id="UP000019116"/>
    </source>
</evidence>
<dbReference type="Gramene" id="TraesCS5A02G065800.1">
    <property type="protein sequence ID" value="TraesCS5A02G065800.1"/>
    <property type="gene ID" value="TraesCS5A02G065800"/>
</dbReference>
<dbReference type="InterPro" id="IPR055302">
    <property type="entry name" value="F-box_dom-containing"/>
</dbReference>
<dbReference type="STRING" id="4565.A0A3B6KD50"/>
<reference evidence="3" key="2">
    <citation type="submission" date="2018-10" db="UniProtKB">
        <authorList>
            <consortium name="EnsemblPlants"/>
        </authorList>
    </citation>
    <scope>IDENTIFICATION</scope>
</reference>
<dbReference type="Gramene" id="TraesNOR5A03G02611000.1">
    <property type="protein sequence ID" value="TraesNOR5A03G02611000.1"/>
    <property type="gene ID" value="TraesNOR5A03G02611000"/>
</dbReference>
<dbReference type="RefSeq" id="XP_044384657.1">
    <property type="nucleotide sequence ID" value="XM_044528722.1"/>
</dbReference>
<sequence length="474" mass="52850">MEAGGSSSRSETTSRKRKSAALEGEGSPAPAPAPAAAPDPGAADHDGGGGGRDLHLSDLPDDVLRKIISVLPMKQRGRTQILAKRWLPLWRSLPLNIDCDEIARSNHGKLGDVLQRIISSHQGDCHRFCIRPFLATNMENDAAVDACLLSPALNKLKELEFYRRPWHNWQRVPAPTSIFRFSHTLCVAQFGHCTLTDDIIQGLHFPQLKKLGLDYVFLSEFSLSSMIAGSPSLEVLLITGCSGARCLRINSFTLRSIEVGNSSPDPSMEELIIESAPHLERLFHLDQNEDLHVSVLSAPKLETLGCCTNSTRLVFGSTDIHQGPRIEIGSLSTALCRIKSLHLCMRTLCLDMVIEMMRCFPCMEKLYIQCEKSGTKNLWRRKHRDLLSSFVIRLKKIVLDYYRAKKSDIDFVTFFVLNARALESMTVLVKSNDEEFLAKQRQKLLLESKASDGAEINFVLKVDANPGTYYSISL</sequence>
<name>A0A3B6KD50_WHEAT</name>
<reference evidence="3" key="1">
    <citation type="submission" date="2018-08" db="EMBL/GenBank/DDBJ databases">
        <authorList>
            <person name="Rossello M."/>
        </authorList>
    </citation>
    <scope>NUCLEOTIDE SEQUENCE [LARGE SCALE GENOMIC DNA]</scope>
    <source>
        <strain evidence="3">cv. Chinese Spring</strain>
    </source>
</reference>
<dbReference type="Gramene" id="TraesLDM5A03G02594730.1">
    <property type="protein sequence ID" value="TraesLDM5A03G02594730.1"/>
    <property type="gene ID" value="TraesLDM5A03G02594730"/>
</dbReference>
<evidence type="ECO:0000256" key="1">
    <source>
        <dbReference type="SAM" id="MobiDB-lite"/>
    </source>
</evidence>
<organism evidence="3">
    <name type="scientific">Triticum aestivum</name>
    <name type="common">Wheat</name>
    <dbReference type="NCBI Taxonomy" id="4565"/>
    <lineage>
        <taxon>Eukaryota</taxon>
        <taxon>Viridiplantae</taxon>
        <taxon>Streptophyta</taxon>
        <taxon>Embryophyta</taxon>
        <taxon>Tracheophyta</taxon>
        <taxon>Spermatophyta</taxon>
        <taxon>Magnoliopsida</taxon>
        <taxon>Liliopsida</taxon>
        <taxon>Poales</taxon>
        <taxon>Poaceae</taxon>
        <taxon>BOP clade</taxon>
        <taxon>Pooideae</taxon>
        <taxon>Triticodae</taxon>
        <taxon>Triticeae</taxon>
        <taxon>Triticinae</taxon>
        <taxon>Triticum</taxon>
    </lineage>
</organism>
<dbReference type="Proteomes" id="UP000019116">
    <property type="component" value="Chromosome 5A"/>
</dbReference>
<dbReference type="EnsemblPlants" id="TraesCS5A02G065800.1">
    <property type="protein sequence ID" value="TraesCS5A02G065800.1"/>
    <property type="gene ID" value="TraesCS5A02G065800"/>
</dbReference>
<protein>
    <recommendedName>
        <fullName evidence="2">F-box domain-containing protein</fullName>
    </recommendedName>
</protein>
<dbReference type="InterPro" id="IPR006566">
    <property type="entry name" value="FBD"/>
</dbReference>
<accession>A0A3B6KD50</accession>
<dbReference type="Pfam" id="PF00646">
    <property type="entry name" value="F-box"/>
    <property type="match status" value="1"/>
</dbReference>
<keyword evidence="4" id="KW-1185">Reference proteome</keyword>
<dbReference type="SUPFAM" id="SSF52047">
    <property type="entry name" value="RNI-like"/>
    <property type="match status" value="1"/>
</dbReference>
<dbReference type="OrthoDB" id="614599at2759"/>
<dbReference type="AlphaFoldDB" id="A0A3B6KD50"/>
<dbReference type="InterPro" id="IPR055411">
    <property type="entry name" value="LRR_FXL15/At3g58940/PEG3-like"/>
</dbReference>
<feature type="compositionally biased region" description="Low complexity" evidence="1">
    <location>
        <begin position="1"/>
        <end position="11"/>
    </location>
</feature>
<dbReference type="Gramene" id="TraesJAG5A03G02592740.1">
    <property type="protein sequence ID" value="TraesJAG5A03G02592740.1"/>
    <property type="gene ID" value="TraesJAG5A03G02592740"/>
</dbReference>
<dbReference type="OMA" id="VIEMMRC"/>
<dbReference type="Gramene" id="TraesSYM5A03G02619490.1">
    <property type="protein sequence ID" value="TraesSYM5A03G02619490.1"/>
    <property type="gene ID" value="TraesSYM5A03G02619490"/>
</dbReference>
<dbReference type="Gramene" id="TraesCLE_scaffold_068599_01G000100.1">
    <property type="protein sequence ID" value="TraesCLE_scaffold_068599_01G000100.1"/>
    <property type="gene ID" value="TraesCLE_scaffold_068599_01G000100"/>
</dbReference>
<dbReference type="InterPro" id="IPR032675">
    <property type="entry name" value="LRR_dom_sf"/>
</dbReference>
<dbReference type="GeneID" id="123106620"/>
<feature type="compositionally biased region" description="Basic and acidic residues" evidence="1">
    <location>
        <begin position="42"/>
        <end position="55"/>
    </location>
</feature>
<dbReference type="InterPro" id="IPR036047">
    <property type="entry name" value="F-box-like_dom_sf"/>
</dbReference>
<dbReference type="Gramene" id="TraesCS5A03G0168600.1">
    <property type="protein sequence ID" value="TraesCS5A03G0168600.1.CDS"/>
    <property type="gene ID" value="TraesCS5A03G0168600"/>
</dbReference>
<dbReference type="InterPro" id="IPR001810">
    <property type="entry name" value="F-box_dom"/>
</dbReference>
<gene>
    <name evidence="3" type="primary">LOC123106620</name>
</gene>
<dbReference type="Gramene" id="TraesJUL5A03G02611080.1">
    <property type="protein sequence ID" value="TraesJUL5A03G02611080.1"/>
    <property type="gene ID" value="TraesJUL5A03G02611080"/>
</dbReference>
<feature type="region of interest" description="Disordered" evidence="1">
    <location>
        <begin position="1"/>
        <end position="55"/>
    </location>
</feature>